<dbReference type="Proteomes" id="UP001254608">
    <property type="component" value="Unassembled WGS sequence"/>
</dbReference>
<evidence type="ECO:0000313" key="2">
    <source>
        <dbReference type="EMBL" id="MDT0497700.1"/>
    </source>
</evidence>
<evidence type="ECO:0000313" key="3">
    <source>
        <dbReference type="Proteomes" id="UP001254608"/>
    </source>
</evidence>
<protein>
    <recommendedName>
        <fullName evidence="4">Lipoprotein</fullName>
    </recommendedName>
</protein>
<dbReference type="EMBL" id="JAVRIC010000012">
    <property type="protein sequence ID" value="MDT0497700.1"/>
    <property type="molecule type" value="Genomic_DNA"/>
</dbReference>
<comment type="caution">
    <text evidence="2">The sequence shown here is derived from an EMBL/GenBank/DDBJ whole genome shotgun (WGS) entry which is preliminary data.</text>
</comment>
<organism evidence="2 3">
    <name type="scientific">Banduia mediterranea</name>
    <dbReference type="NCBI Taxonomy" id="3075609"/>
    <lineage>
        <taxon>Bacteria</taxon>
        <taxon>Pseudomonadati</taxon>
        <taxon>Pseudomonadota</taxon>
        <taxon>Gammaproteobacteria</taxon>
        <taxon>Nevskiales</taxon>
        <taxon>Algiphilaceae</taxon>
        <taxon>Banduia</taxon>
    </lineage>
</organism>
<dbReference type="RefSeq" id="WP_311365092.1">
    <property type="nucleotide sequence ID" value="NZ_JAVRIC010000012.1"/>
</dbReference>
<gene>
    <name evidence="2" type="ORF">RM530_10030</name>
</gene>
<evidence type="ECO:0000256" key="1">
    <source>
        <dbReference type="SAM" id="SignalP"/>
    </source>
</evidence>
<name>A0ABU2WIJ5_9GAMM</name>
<feature type="chain" id="PRO_5047140223" description="Lipoprotein" evidence="1">
    <location>
        <begin position="22"/>
        <end position="211"/>
    </location>
</feature>
<reference evidence="2 3" key="1">
    <citation type="submission" date="2023-09" db="EMBL/GenBank/DDBJ databases">
        <authorList>
            <person name="Rey-Velasco X."/>
        </authorList>
    </citation>
    <scope>NUCLEOTIDE SEQUENCE [LARGE SCALE GENOMIC DNA]</scope>
    <source>
        <strain evidence="2 3">W345</strain>
    </source>
</reference>
<keyword evidence="3" id="KW-1185">Reference proteome</keyword>
<feature type="signal peptide" evidence="1">
    <location>
        <begin position="1"/>
        <end position="21"/>
    </location>
</feature>
<keyword evidence="1" id="KW-0732">Signal</keyword>
<dbReference type="PROSITE" id="PS51257">
    <property type="entry name" value="PROKAR_LIPOPROTEIN"/>
    <property type="match status" value="1"/>
</dbReference>
<accession>A0ABU2WIJ5</accession>
<evidence type="ECO:0008006" key="4">
    <source>
        <dbReference type="Google" id="ProtNLM"/>
    </source>
</evidence>
<sequence length="211" mass="23243">MRLFSSAWPVMSTAVCLGLSACGPTVQSFVLPDFETVRHEELKHPARLVPVKVEANYESNGKSDEGSSRQLKADVENVLRHSKVMLPTTDPAVKASITVTAENSYDPTQARAAGIKAGISLGYNGQQVIDRYKFTVVYRDESGEDRLGHYDHEFHTAIGKVTPPERAALVEPGSAFYAVVQDVMLKFLYDLQAVDNIDVPIMFVPDSDKKL</sequence>
<proteinExistence type="predicted"/>